<organism evidence="2 3">
    <name type="scientific">Desulfobulbus oralis</name>
    <dbReference type="NCBI Taxonomy" id="1986146"/>
    <lineage>
        <taxon>Bacteria</taxon>
        <taxon>Pseudomonadati</taxon>
        <taxon>Thermodesulfobacteriota</taxon>
        <taxon>Desulfobulbia</taxon>
        <taxon>Desulfobulbales</taxon>
        <taxon>Desulfobulbaceae</taxon>
        <taxon>Desulfobulbus</taxon>
    </lineage>
</organism>
<evidence type="ECO:0000256" key="1">
    <source>
        <dbReference type="SAM" id="Phobius"/>
    </source>
</evidence>
<evidence type="ECO:0000313" key="2">
    <source>
        <dbReference type="EMBL" id="AVD71069.1"/>
    </source>
</evidence>
<dbReference type="Proteomes" id="UP000239867">
    <property type="component" value="Chromosome"/>
</dbReference>
<keyword evidence="1" id="KW-0472">Membrane</keyword>
<proteinExistence type="predicted"/>
<keyword evidence="1" id="KW-0812">Transmembrane</keyword>
<name>A0A2L1GN12_9BACT</name>
<dbReference type="KEGG" id="deo:CAY53_05885"/>
<feature type="transmembrane region" description="Helical" evidence="1">
    <location>
        <begin position="33"/>
        <end position="48"/>
    </location>
</feature>
<sequence length="74" mass="8855">MTTNEEKPKGGLSKIVKVVKSESKMRLTQERKLLVIMLALYYPLAFQYRDYSDYIFGLYFFVIICYQIKIEIFK</sequence>
<reference evidence="2 3" key="1">
    <citation type="journal article" date="2018" name="MBio">
        <title>Insights into the evolution of host association through the isolation and characterization of a novel human periodontal pathobiont, Desulfobulbus oralis.</title>
        <authorList>
            <person name="Cross K.L."/>
            <person name="Chirania P."/>
            <person name="Xiong W."/>
            <person name="Beall C.J."/>
            <person name="Elkins J.G."/>
            <person name="Giannone R.J."/>
            <person name="Griffen A.L."/>
            <person name="Guss A.M."/>
            <person name="Hettich R.L."/>
            <person name="Joshi S.S."/>
            <person name="Mokrzan E.M."/>
            <person name="Martin R.K."/>
            <person name="Zhulin I.B."/>
            <person name="Leys E.J."/>
            <person name="Podar M."/>
        </authorList>
    </citation>
    <scope>NUCLEOTIDE SEQUENCE [LARGE SCALE GENOMIC DNA]</scope>
    <source>
        <strain evidence="2 3">ORNL</strain>
    </source>
</reference>
<keyword evidence="3" id="KW-1185">Reference proteome</keyword>
<dbReference type="EMBL" id="CP021255">
    <property type="protein sequence ID" value="AVD71069.1"/>
    <property type="molecule type" value="Genomic_DNA"/>
</dbReference>
<protein>
    <submittedName>
        <fullName evidence="2">Uncharacterized protein</fullName>
    </submittedName>
</protein>
<dbReference type="AlphaFoldDB" id="A0A2L1GN12"/>
<evidence type="ECO:0000313" key="3">
    <source>
        <dbReference type="Proteomes" id="UP000239867"/>
    </source>
</evidence>
<feature type="transmembrane region" description="Helical" evidence="1">
    <location>
        <begin position="54"/>
        <end position="73"/>
    </location>
</feature>
<keyword evidence="1" id="KW-1133">Transmembrane helix</keyword>
<accession>A0A2L1GN12</accession>
<gene>
    <name evidence="2" type="ORF">CAY53_05885</name>
</gene>